<dbReference type="InterPro" id="IPR015946">
    <property type="entry name" value="KH_dom-like_a/b"/>
</dbReference>
<gene>
    <name evidence="1" type="ORF">D3876_06830</name>
</gene>
<accession>A0A418WRY9</accession>
<proteinExistence type="predicted"/>
<dbReference type="InterPro" id="IPR003718">
    <property type="entry name" value="OsmC/Ohr_fam"/>
</dbReference>
<dbReference type="InterPro" id="IPR036102">
    <property type="entry name" value="OsmC/Ohrsf"/>
</dbReference>
<protein>
    <submittedName>
        <fullName evidence="1">OsmC family peroxiredoxin</fullName>
    </submittedName>
</protein>
<dbReference type="PANTHER" id="PTHR39624">
    <property type="entry name" value="PROTEIN INVOLVED IN RIMO-MEDIATED BETA-METHYLTHIOLATION OF RIBOSOMAL PROTEIN S12 YCAO"/>
    <property type="match status" value="1"/>
</dbReference>
<dbReference type="Gene3D" id="3.30.300.20">
    <property type="match status" value="1"/>
</dbReference>
<keyword evidence="2" id="KW-1185">Reference proteome</keyword>
<name>A0A418WRY9_9SPHN</name>
<reference evidence="1 2" key="1">
    <citation type="submission" date="2018-09" db="EMBL/GenBank/DDBJ databases">
        <authorList>
            <person name="Zhu H."/>
        </authorList>
    </citation>
    <scope>NUCLEOTIDE SEQUENCE [LARGE SCALE GENOMIC DNA]</scope>
    <source>
        <strain evidence="1 2">K2R01-6</strain>
    </source>
</reference>
<dbReference type="SUPFAM" id="SSF82784">
    <property type="entry name" value="OsmC-like"/>
    <property type="match status" value="1"/>
</dbReference>
<comment type="caution">
    <text evidence="1">The sequence shown here is derived from an EMBL/GenBank/DDBJ whole genome shotgun (WGS) entry which is preliminary data.</text>
</comment>
<evidence type="ECO:0000313" key="1">
    <source>
        <dbReference type="EMBL" id="RJF93977.1"/>
    </source>
</evidence>
<dbReference type="EMBL" id="QYUM01000002">
    <property type="protein sequence ID" value="RJF93977.1"/>
    <property type="molecule type" value="Genomic_DNA"/>
</dbReference>
<dbReference type="Proteomes" id="UP000286100">
    <property type="component" value="Unassembled WGS sequence"/>
</dbReference>
<evidence type="ECO:0000313" key="2">
    <source>
        <dbReference type="Proteomes" id="UP000286100"/>
    </source>
</evidence>
<dbReference type="PANTHER" id="PTHR39624:SF2">
    <property type="entry name" value="OSMC-LIKE PROTEIN"/>
    <property type="match status" value="1"/>
</dbReference>
<dbReference type="AlphaFoldDB" id="A0A418WRY9"/>
<dbReference type="Pfam" id="PF02566">
    <property type="entry name" value="OsmC"/>
    <property type="match status" value="1"/>
</dbReference>
<dbReference type="RefSeq" id="WP_119760563.1">
    <property type="nucleotide sequence ID" value="NZ_QYUM01000002.1"/>
</dbReference>
<sequence>MANGRIEAHVSETGDSPFAVRIDVSGHVLTGDEPEDVGGADLGPAPYDLLLSALGECTAMTVRLYARQKGWPLDHVSVSLTHRKGGIEGQPAWTDNFTKTVHIHGDELSDEQRARLIEVAGKCPVHRTLENTPVIATIAGDPRGGR</sequence>
<dbReference type="OrthoDB" id="9789573at2"/>
<organism evidence="1 2">
    <name type="scientific">Sphingomonas cavernae</name>
    <dbReference type="NCBI Taxonomy" id="2320861"/>
    <lineage>
        <taxon>Bacteria</taxon>
        <taxon>Pseudomonadati</taxon>
        <taxon>Pseudomonadota</taxon>
        <taxon>Alphaproteobacteria</taxon>
        <taxon>Sphingomonadales</taxon>
        <taxon>Sphingomonadaceae</taxon>
        <taxon>Sphingomonas</taxon>
    </lineage>
</organism>